<dbReference type="OrthoDB" id="5897145at2759"/>
<gene>
    <name evidence="2" type="ORF">ANCCAN_09668</name>
</gene>
<dbReference type="Proteomes" id="UP000252519">
    <property type="component" value="Unassembled WGS sequence"/>
</dbReference>
<name>A0A368GIY4_ANCCA</name>
<feature type="signal peptide" evidence="1">
    <location>
        <begin position="1"/>
        <end position="16"/>
    </location>
</feature>
<sequence length="116" mass="12961">MWYLIAFVVCLDVALAKSPRCLCPKTEKLDPSVLDFIVTAEISYVVGRDEDGFLPYGINNTRVIKPANSTHFNSRVYTKGEGEWFGVTLNPGTRFILEGMIRIGAVIDGTPLKKFF</sequence>
<protein>
    <submittedName>
        <fullName evidence="2">Uncharacterized protein</fullName>
    </submittedName>
</protein>
<feature type="chain" id="PRO_5016688908" evidence="1">
    <location>
        <begin position="17"/>
        <end position="116"/>
    </location>
</feature>
<dbReference type="EMBL" id="JOJR01000132">
    <property type="protein sequence ID" value="RCN44324.1"/>
    <property type="molecule type" value="Genomic_DNA"/>
</dbReference>
<dbReference type="AlphaFoldDB" id="A0A368GIY4"/>
<accession>A0A368GIY4</accession>
<proteinExistence type="predicted"/>
<comment type="caution">
    <text evidence="2">The sequence shown here is derived from an EMBL/GenBank/DDBJ whole genome shotgun (WGS) entry which is preliminary data.</text>
</comment>
<keyword evidence="1" id="KW-0732">Signal</keyword>
<reference evidence="2 3" key="1">
    <citation type="submission" date="2014-10" db="EMBL/GenBank/DDBJ databases">
        <title>Draft genome of the hookworm Ancylostoma caninum.</title>
        <authorList>
            <person name="Mitreva M."/>
        </authorList>
    </citation>
    <scope>NUCLEOTIDE SEQUENCE [LARGE SCALE GENOMIC DNA]</scope>
    <source>
        <strain evidence="2 3">Baltimore</strain>
    </source>
</reference>
<keyword evidence="3" id="KW-1185">Reference proteome</keyword>
<evidence type="ECO:0000256" key="1">
    <source>
        <dbReference type="SAM" id="SignalP"/>
    </source>
</evidence>
<organism evidence="2 3">
    <name type="scientific">Ancylostoma caninum</name>
    <name type="common">Dog hookworm</name>
    <dbReference type="NCBI Taxonomy" id="29170"/>
    <lineage>
        <taxon>Eukaryota</taxon>
        <taxon>Metazoa</taxon>
        <taxon>Ecdysozoa</taxon>
        <taxon>Nematoda</taxon>
        <taxon>Chromadorea</taxon>
        <taxon>Rhabditida</taxon>
        <taxon>Rhabditina</taxon>
        <taxon>Rhabditomorpha</taxon>
        <taxon>Strongyloidea</taxon>
        <taxon>Ancylostomatidae</taxon>
        <taxon>Ancylostomatinae</taxon>
        <taxon>Ancylostoma</taxon>
    </lineage>
</organism>
<evidence type="ECO:0000313" key="2">
    <source>
        <dbReference type="EMBL" id="RCN44324.1"/>
    </source>
</evidence>
<evidence type="ECO:0000313" key="3">
    <source>
        <dbReference type="Proteomes" id="UP000252519"/>
    </source>
</evidence>